<dbReference type="Pfam" id="PF00037">
    <property type="entry name" value="Fer4"/>
    <property type="match status" value="1"/>
</dbReference>
<keyword evidence="5" id="KW-0408">Iron</keyword>
<dbReference type="PANTHER" id="PTHR32439:SF9">
    <property type="entry name" value="BLR3264 PROTEIN"/>
    <property type="match status" value="1"/>
</dbReference>
<dbReference type="PROSITE" id="PS00198">
    <property type="entry name" value="4FE4S_FER_1"/>
    <property type="match status" value="1"/>
</dbReference>
<dbReference type="InterPro" id="IPR045854">
    <property type="entry name" value="NO2/SO3_Rdtase_4Fe4S_sf"/>
</dbReference>
<dbReference type="Proteomes" id="UP000002377">
    <property type="component" value="Chromosome"/>
</dbReference>
<accession>D5X9I5</accession>
<organism evidence="9 10">
    <name type="scientific">Thermincola potens (strain JR)</name>
    <dbReference type="NCBI Taxonomy" id="635013"/>
    <lineage>
        <taxon>Bacteria</taxon>
        <taxon>Bacillati</taxon>
        <taxon>Bacillota</taxon>
        <taxon>Clostridia</taxon>
        <taxon>Eubacteriales</taxon>
        <taxon>Thermincolaceae</taxon>
        <taxon>Thermincola</taxon>
    </lineage>
</organism>
<keyword evidence="1" id="KW-0004">4Fe-4S</keyword>
<evidence type="ECO:0000313" key="10">
    <source>
        <dbReference type="Proteomes" id="UP000002377"/>
    </source>
</evidence>
<dbReference type="InterPro" id="IPR051329">
    <property type="entry name" value="NIR_SIR_4Fe-4S"/>
</dbReference>
<dbReference type="InterPro" id="IPR017900">
    <property type="entry name" value="4Fe4S_Fe_S_CS"/>
</dbReference>
<keyword evidence="10" id="KW-1185">Reference proteome</keyword>
<dbReference type="Gene3D" id="3.30.413.10">
    <property type="entry name" value="Sulfite Reductase Hemoprotein, domain 1"/>
    <property type="match status" value="1"/>
</dbReference>
<dbReference type="eggNOG" id="COG2221">
    <property type="taxonomic scope" value="Bacteria"/>
</dbReference>
<sequence length="313" mass="35179">MSVDYNELKKGGFLKQRQKDLFIVRFRSLAGNLTSEQLRHLADLADRYGQGYVHVTTRQGAEIPWVNINDYNEMKKEIMERGLNTGTCGPRIRTVVACPGMEVCQFGLMNCRETAIKLDRAFFCREVPIKTKIGVSGCPNSCAKPQENDIGFVGAIEPELDENKCISCGLCERVCPNRAIQMAEGKPVIDKSRCLLEGNCIFSCPTDAWQEKRRGYLLYAGGKIGRKPRLGQVIDKFIKEEEVEAAVERVLRAFTTLRRDRERIGDTVTRVGIAAFKAEYERVKADEKELKPEDAGDSPKRHTHDGGSEKEAV</sequence>
<dbReference type="SUPFAM" id="SSF55124">
    <property type="entry name" value="Nitrite/Sulfite reductase N-terminal domain-like"/>
    <property type="match status" value="1"/>
</dbReference>
<dbReference type="AlphaFoldDB" id="D5X9I5"/>
<dbReference type="Gene3D" id="3.30.70.3340">
    <property type="match status" value="1"/>
</dbReference>
<dbReference type="EMBL" id="CP002028">
    <property type="protein sequence ID" value="ADG83089.1"/>
    <property type="molecule type" value="Genomic_DNA"/>
</dbReference>
<evidence type="ECO:0000256" key="2">
    <source>
        <dbReference type="ARBA" id="ARBA00022617"/>
    </source>
</evidence>
<dbReference type="PRINTS" id="PR00397">
    <property type="entry name" value="SIROHAEM"/>
</dbReference>
<dbReference type="SUPFAM" id="SSF56014">
    <property type="entry name" value="Nitrite and sulphite reductase 4Fe-4S domain-like"/>
    <property type="match status" value="1"/>
</dbReference>
<dbReference type="HOGENOM" id="CLU_072599_0_1_9"/>
<dbReference type="RefSeq" id="WP_013121089.1">
    <property type="nucleotide sequence ID" value="NC_014152.1"/>
</dbReference>
<dbReference type="InterPro" id="IPR017896">
    <property type="entry name" value="4Fe4S_Fe-S-bd"/>
</dbReference>
<feature type="domain" description="4Fe-4S ferredoxin-type" evidence="8">
    <location>
        <begin position="186"/>
        <end position="214"/>
    </location>
</feature>
<dbReference type="InterPro" id="IPR036136">
    <property type="entry name" value="Nit/Sulf_reduc_fer-like_dom_sf"/>
</dbReference>
<dbReference type="InterPro" id="IPR006067">
    <property type="entry name" value="NO2/SO3_Rdtase_4Fe4S_dom"/>
</dbReference>
<dbReference type="PROSITE" id="PS51379">
    <property type="entry name" value="4FE4S_FER_2"/>
    <property type="match status" value="2"/>
</dbReference>
<dbReference type="InterPro" id="IPR006066">
    <property type="entry name" value="NO2/SO3_Rdtase_FeS/sirohaem_BS"/>
</dbReference>
<dbReference type="PANTHER" id="PTHR32439">
    <property type="entry name" value="FERREDOXIN--NITRITE REDUCTASE, CHLOROPLASTIC"/>
    <property type="match status" value="1"/>
</dbReference>
<dbReference type="OrthoDB" id="9800558at2"/>
<evidence type="ECO:0000313" key="9">
    <source>
        <dbReference type="EMBL" id="ADG83089.1"/>
    </source>
</evidence>
<keyword evidence="3" id="KW-0479">Metal-binding</keyword>
<dbReference type="Pfam" id="PF01077">
    <property type="entry name" value="NIR_SIR"/>
    <property type="match status" value="1"/>
</dbReference>
<dbReference type="GO" id="GO:0046872">
    <property type="term" value="F:metal ion binding"/>
    <property type="evidence" value="ECO:0007669"/>
    <property type="project" value="UniProtKB-KW"/>
</dbReference>
<reference evidence="9 10" key="1">
    <citation type="submission" date="2010-05" db="EMBL/GenBank/DDBJ databases">
        <title>Complete sequence of Thermincola sp. JR.</title>
        <authorList>
            <consortium name="US DOE Joint Genome Institute"/>
            <person name="Lucas S."/>
            <person name="Copeland A."/>
            <person name="Lapidus A."/>
            <person name="Cheng J.-F."/>
            <person name="Bruce D."/>
            <person name="Goodwin L."/>
            <person name="Pitluck S."/>
            <person name="Chertkov O."/>
            <person name="Detter J.C."/>
            <person name="Han C."/>
            <person name="Tapia R."/>
            <person name="Land M."/>
            <person name="Hauser L."/>
            <person name="Kyrpides N."/>
            <person name="Mikhailova N."/>
            <person name="Hazen T.C."/>
            <person name="Woyke T."/>
        </authorList>
    </citation>
    <scope>NUCLEOTIDE SEQUENCE [LARGE SCALE GENOMIC DNA]</scope>
    <source>
        <strain evidence="9 10">JR</strain>
    </source>
</reference>
<dbReference type="Pfam" id="PF03460">
    <property type="entry name" value="NIR_SIR_ferr"/>
    <property type="match status" value="1"/>
</dbReference>
<feature type="region of interest" description="Disordered" evidence="7">
    <location>
        <begin position="284"/>
        <end position="313"/>
    </location>
</feature>
<gene>
    <name evidence="9" type="ordered locus">TherJR_2246</name>
</gene>
<evidence type="ECO:0000256" key="5">
    <source>
        <dbReference type="ARBA" id="ARBA00023004"/>
    </source>
</evidence>
<keyword evidence="6" id="KW-0411">Iron-sulfur</keyword>
<dbReference type="GO" id="GO:0051539">
    <property type="term" value="F:4 iron, 4 sulfur cluster binding"/>
    <property type="evidence" value="ECO:0007669"/>
    <property type="project" value="UniProtKB-KW"/>
</dbReference>
<dbReference type="PROSITE" id="PS00365">
    <property type="entry name" value="NIR_SIR"/>
    <property type="match status" value="1"/>
</dbReference>
<dbReference type="GO" id="GO:0016491">
    <property type="term" value="F:oxidoreductase activity"/>
    <property type="evidence" value="ECO:0007669"/>
    <property type="project" value="UniProtKB-KW"/>
</dbReference>
<dbReference type="GO" id="GO:0020037">
    <property type="term" value="F:heme binding"/>
    <property type="evidence" value="ECO:0007669"/>
    <property type="project" value="InterPro"/>
</dbReference>
<dbReference type="SUPFAM" id="SSF54862">
    <property type="entry name" value="4Fe-4S ferredoxins"/>
    <property type="match status" value="1"/>
</dbReference>
<dbReference type="STRING" id="635013.TherJR_2246"/>
<evidence type="ECO:0000256" key="3">
    <source>
        <dbReference type="ARBA" id="ARBA00022723"/>
    </source>
</evidence>
<evidence type="ECO:0000256" key="1">
    <source>
        <dbReference type="ARBA" id="ARBA00022485"/>
    </source>
</evidence>
<name>D5X9I5_THEPJ</name>
<dbReference type="InterPro" id="IPR005117">
    <property type="entry name" value="NiRdtase/SiRdtase_haem-b_fer"/>
</dbReference>
<evidence type="ECO:0000256" key="6">
    <source>
        <dbReference type="ARBA" id="ARBA00023014"/>
    </source>
</evidence>
<evidence type="ECO:0000259" key="8">
    <source>
        <dbReference type="PROSITE" id="PS51379"/>
    </source>
</evidence>
<protein>
    <submittedName>
        <fullName evidence="9">Nitrite and sulphite reductase 4Fe-4S region</fullName>
    </submittedName>
</protein>
<evidence type="ECO:0000256" key="4">
    <source>
        <dbReference type="ARBA" id="ARBA00023002"/>
    </source>
</evidence>
<proteinExistence type="predicted"/>
<dbReference type="KEGG" id="tjr:TherJR_2246"/>
<feature type="domain" description="4Fe-4S ferredoxin-type" evidence="8">
    <location>
        <begin position="156"/>
        <end position="185"/>
    </location>
</feature>
<evidence type="ECO:0000256" key="7">
    <source>
        <dbReference type="SAM" id="MobiDB-lite"/>
    </source>
</evidence>
<keyword evidence="4" id="KW-0560">Oxidoreductase</keyword>
<keyword evidence="2" id="KW-0349">Heme</keyword>
<dbReference type="Gene3D" id="3.30.70.20">
    <property type="match status" value="1"/>
</dbReference>